<dbReference type="InterPro" id="IPR050849">
    <property type="entry name" value="HAD-like_hydrolase_phosphatase"/>
</dbReference>
<dbReference type="RefSeq" id="WP_025748502.1">
    <property type="nucleotide sequence ID" value="NZ_FOXR01000033.1"/>
</dbReference>
<dbReference type="PANTHER" id="PTHR28181:SF2">
    <property type="entry name" value="PHOSPHORIC MONOESTER HYDROLASE"/>
    <property type="match status" value="1"/>
</dbReference>
<dbReference type="OrthoDB" id="9804940at2"/>
<organism evidence="2 3">
    <name type="scientific">Caldicoprobacter faecalis</name>
    <dbReference type="NCBI Taxonomy" id="937334"/>
    <lineage>
        <taxon>Bacteria</taxon>
        <taxon>Bacillati</taxon>
        <taxon>Bacillota</taxon>
        <taxon>Clostridia</taxon>
        <taxon>Caldicoprobacterales</taxon>
        <taxon>Caldicoprobacteraceae</taxon>
        <taxon>Caldicoprobacter</taxon>
    </lineage>
</organism>
<dbReference type="STRING" id="937334.SAMN05444406_1336"/>
<protein>
    <submittedName>
        <fullName evidence="2">2-hydroxy-3-keto-5-methylthiopentenyl-1-phosphate phosphatase</fullName>
    </submittedName>
</protein>
<sequence>MRVNYKGLDSLSNVAIVSDFDGTITDIDTNDLIYFTFGGQPSYEIEKLIAQGKLGVKEGALQHFKRIHLTEQEFLSFIFQNARLDEGFKDFCKLLSEKGIPLIVVSGGYVNTISSFFEKEGIDSTNIKIYANRLKFNGRHIEAVFFDESDECESGLGPCGNCKLRRLRELKAQYQTIIFIGDGTTDRCAAREADIVFAKGRLRDYCAAQGVPYVPFDSFHDIIHFLQYFLTICK</sequence>
<proteinExistence type="predicted"/>
<dbReference type="SUPFAM" id="SSF56784">
    <property type="entry name" value="HAD-like"/>
    <property type="match status" value="1"/>
</dbReference>
<dbReference type="InterPro" id="IPR006384">
    <property type="entry name" value="HAD_hydro_PyrdxlP_Pase-like"/>
</dbReference>
<keyword evidence="3" id="KW-1185">Reference proteome</keyword>
<dbReference type="Gene3D" id="3.90.1470.20">
    <property type="match status" value="1"/>
</dbReference>
<accession>A0A1I5Y050</accession>
<dbReference type="PANTHER" id="PTHR28181">
    <property type="entry name" value="UPF0655 PROTEIN YCR015C"/>
    <property type="match status" value="1"/>
</dbReference>
<dbReference type="NCBIfam" id="TIGR01489">
    <property type="entry name" value="DKMTPPase-SF"/>
    <property type="match status" value="1"/>
</dbReference>
<dbReference type="InterPro" id="IPR023214">
    <property type="entry name" value="HAD_sf"/>
</dbReference>
<dbReference type="Pfam" id="PF12710">
    <property type="entry name" value="HAD"/>
    <property type="match status" value="1"/>
</dbReference>
<name>A0A1I5Y050_9FIRM</name>
<evidence type="ECO:0000256" key="1">
    <source>
        <dbReference type="ARBA" id="ARBA00022801"/>
    </source>
</evidence>
<dbReference type="AlphaFoldDB" id="A0A1I5Y050"/>
<evidence type="ECO:0000313" key="2">
    <source>
        <dbReference type="EMBL" id="SFQ37327.1"/>
    </source>
</evidence>
<keyword evidence="1" id="KW-0378">Hydrolase</keyword>
<dbReference type="InterPro" id="IPR036412">
    <property type="entry name" value="HAD-like_sf"/>
</dbReference>
<dbReference type="Gene3D" id="3.40.50.1000">
    <property type="entry name" value="HAD superfamily/HAD-like"/>
    <property type="match status" value="1"/>
</dbReference>
<dbReference type="NCBIfam" id="TIGR01488">
    <property type="entry name" value="HAD-SF-IB"/>
    <property type="match status" value="1"/>
</dbReference>
<gene>
    <name evidence="2" type="ORF">SAMN05444406_1336</name>
</gene>
<dbReference type="EMBL" id="FOXR01000033">
    <property type="protein sequence ID" value="SFQ37327.1"/>
    <property type="molecule type" value="Genomic_DNA"/>
</dbReference>
<dbReference type="GO" id="GO:0016791">
    <property type="term" value="F:phosphatase activity"/>
    <property type="evidence" value="ECO:0007669"/>
    <property type="project" value="InterPro"/>
</dbReference>
<reference evidence="2 3" key="1">
    <citation type="submission" date="2016-10" db="EMBL/GenBank/DDBJ databases">
        <authorList>
            <person name="de Groot N.N."/>
        </authorList>
    </citation>
    <scope>NUCLEOTIDE SEQUENCE [LARGE SCALE GENOMIC DNA]</scope>
    <source>
        <strain evidence="2 3">DSM 20678</strain>
    </source>
</reference>
<dbReference type="Proteomes" id="UP000198577">
    <property type="component" value="Unassembled WGS sequence"/>
</dbReference>
<evidence type="ECO:0000313" key="3">
    <source>
        <dbReference type="Proteomes" id="UP000198577"/>
    </source>
</evidence>